<dbReference type="GO" id="GO:0046513">
    <property type="term" value="P:ceramide biosynthetic process"/>
    <property type="evidence" value="ECO:0007669"/>
    <property type="project" value="InterPro"/>
</dbReference>
<feature type="domain" description="TLC" evidence="12">
    <location>
        <begin position="178"/>
        <end position="397"/>
    </location>
</feature>
<dbReference type="GO" id="GO:0050291">
    <property type="term" value="F:sphingosine N-acyltransferase activity"/>
    <property type="evidence" value="ECO:0007669"/>
    <property type="project" value="InterPro"/>
</dbReference>
<accession>A0AA38HAI8</accession>
<evidence type="ECO:0000256" key="7">
    <source>
        <dbReference type="ARBA" id="ARBA00023136"/>
    </source>
</evidence>
<dbReference type="PANTHER" id="PTHR12560">
    <property type="entry name" value="LONGEVITY ASSURANCE FACTOR 1 LAG1"/>
    <property type="match status" value="1"/>
</dbReference>
<dbReference type="EMBL" id="JAKWFO010000004">
    <property type="protein sequence ID" value="KAI9637300.1"/>
    <property type="molecule type" value="Genomic_DNA"/>
</dbReference>
<dbReference type="GeneID" id="77731533"/>
<keyword evidence="8" id="KW-0325">Glycoprotein</keyword>
<name>A0AA38HAI8_9TREE</name>
<feature type="transmembrane region" description="Helical" evidence="11">
    <location>
        <begin position="189"/>
        <end position="212"/>
    </location>
</feature>
<dbReference type="PROSITE" id="PS50922">
    <property type="entry name" value="TLC"/>
    <property type="match status" value="1"/>
</dbReference>
<dbReference type="InterPro" id="IPR006634">
    <property type="entry name" value="TLC-dom"/>
</dbReference>
<evidence type="ECO:0000256" key="3">
    <source>
        <dbReference type="ARBA" id="ARBA00022679"/>
    </source>
</evidence>
<dbReference type="Proteomes" id="UP001164286">
    <property type="component" value="Unassembled WGS sequence"/>
</dbReference>
<protein>
    <submittedName>
        <fullName evidence="13">TLC domain-containing protein</fullName>
    </submittedName>
</protein>
<dbReference type="PANTHER" id="PTHR12560:SF11">
    <property type="entry name" value="CERAMIDE SYNTHASE LAC1-RELATED"/>
    <property type="match status" value="1"/>
</dbReference>
<organism evidence="13 14">
    <name type="scientific">Dioszegia hungarica</name>
    <dbReference type="NCBI Taxonomy" id="4972"/>
    <lineage>
        <taxon>Eukaryota</taxon>
        <taxon>Fungi</taxon>
        <taxon>Dikarya</taxon>
        <taxon>Basidiomycota</taxon>
        <taxon>Agaricomycotina</taxon>
        <taxon>Tremellomycetes</taxon>
        <taxon>Tremellales</taxon>
        <taxon>Bulleribasidiaceae</taxon>
        <taxon>Dioszegia</taxon>
    </lineage>
</organism>
<feature type="transmembrane region" description="Helical" evidence="11">
    <location>
        <begin position="370"/>
        <end position="393"/>
    </location>
</feature>
<feature type="compositionally biased region" description="Polar residues" evidence="10">
    <location>
        <begin position="22"/>
        <end position="49"/>
    </location>
</feature>
<feature type="region of interest" description="Disordered" evidence="10">
    <location>
        <begin position="1"/>
        <end position="66"/>
    </location>
</feature>
<evidence type="ECO:0000256" key="1">
    <source>
        <dbReference type="ARBA" id="ARBA00004477"/>
    </source>
</evidence>
<evidence type="ECO:0000256" key="2">
    <source>
        <dbReference type="ARBA" id="ARBA00009808"/>
    </source>
</evidence>
<feature type="compositionally biased region" description="Basic and acidic residues" evidence="10">
    <location>
        <begin position="50"/>
        <end position="64"/>
    </location>
</feature>
<dbReference type="GO" id="GO:0005789">
    <property type="term" value="C:endoplasmic reticulum membrane"/>
    <property type="evidence" value="ECO:0007669"/>
    <property type="project" value="UniProtKB-SubCell"/>
</dbReference>
<comment type="caution">
    <text evidence="13">The sequence shown here is derived from an EMBL/GenBank/DDBJ whole genome shotgun (WGS) entry which is preliminary data.</text>
</comment>
<feature type="region of interest" description="Disordered" evidence="10">
    <location>
        <begin position="403"/>
        <end position="429"/>
    </location>
</feature>
<evidence type="ECO:0000256" key="6">
    <source>
        <dbReference type="ARBA" id="ARBA00022989"/>
    </source>
</evidence>
<feature type="compositionally biased region" description="Acidic residues" evidence="10">
    <location>
        <begin position="406"/>
        <end position="418"/>
    </location>
</feature>
<evidence type="ECO:0000256" key="5">
    <source>
        <dbReference type="ARBA" id="ARBA00022824"/>
    </source>
</evidence>
<evidence type="ECO:0000313" key="13">
    <source>
        <dbReference type="EMBL" id="KAI9637300.1"/>
    </source>
</evidence>
<gene>
    <name evidence="13" type="ORF">MKK02DRAFT_43224</name>
</gene>
<evidence type="ECO:0000256" key="4">
    <source>
        <dbReference type="ARBA" id="ARBA00022692"/>
    </source>
</evidence>
<feature type="compositionally biased region" description="Basic and acidic residues" evidence="10">
    <location>
        <begin position="419"/>
        <end position="429"/>
    </location>
</feature>
<dbReference type="RefSeq" id="XP_052947077.1">
    <property type="nucleotide sequence ID" value="XM_053092328.1"/>
</dbReference>
<evidence type="ECO:0000256" key="10">
    <source>
        <dbReference type="SAM" id="MobiDB-lite"/>
    </source>
</evidence>
<sequence>MSTSTPPRTADNKKPQNRRRSSSITNALNQVPLNERSTPSKLQKTSTDTGIRDNKPRKPRRDPNDAAARYDSLGFWQDLKTGRWMLVPETSFKLLLVPVLYHFNHTLLVHANILSPDSPNPVRPLLFLSGQAADGRYGKHWNDVLFIAHQIIWWSFVRQFMTLKVLRPLAKSFGIKGGKIERFTEQGYAIFYMGLTSISGITIMRGLPMWWYKTEHFWLEYPHTLIPWGMKLFYLLQFSYWLQQTIILAAKIEKPRKDFKELVAHHIVTLYLIFWSYMTYFTHIGLAIFVTMDVSDVFLALAKCTNYVDEKASQPVFAFFVLVWTYFRHYLNIKILWSVWNEFFLIPYERRQLFDPLNDKWAAPWLRKMIFAPIFLLQLINLFWYFLILRILYRAVFAEPLKDERSDEEDEAEEEEVEEVKVIKGPKAE</sequence>
<proteinExistence type="inferred from homology"/>
<keyword evidence="4 9" id="KW-0812">Transmembrane</keyword>
<keyword evidence="5" id="KW-0256">Endoplasmic reticulum</keyword>
<keyword evidence="3" id="KW-0808">Transferase</keyword>
<keyword evidence="6 11" id="KW-1133">Transmembrane helix</keyword>
<reference evidence="13" key="1">
    <citation type="journal article" date="2022" name="G3 (Bethesda)">
        <title>High quality genome of the basidiomycete yeast Dioszegia hungarica PDD-24b-2 isolated from cloud water.</title>
        <authorList>
            <person name="Jarrige D."/>
            <person name="Haridas S."/>
            <person name="Bleykasten-Grosshans C."/>
            <person name="Joly M."/>
            <person name="Nadalig T."/>
            <person name="Sancelme M."/>
            <person name="Vuilleumier S."/>
            <person name="Grigoriev I.V."/>
            <person name="Amato P."/>
            <person name="Bringel F."/>
        </authorList>
    </citation>
    <scope>NUCLEOTIDE SEQUENCE</scope>
    <source>
        <strain evidence="13">PDD-24b-2</strain>
    </source>
</reference>
<evidence type="ECO:0000256" key="9">
    <source>
        <dbReference type="PROSITE-ProRule" id="PRU00205"/>
    </source>
</evidence>
<dbReference type="Pfam" id="PF03798">
    <property type="entry name" value="TRAM_LAG1_CLN8"/>
    <property type="match status" value="1"/>
</dbReference>
<evidence type="ECO:0000256" key="11">
    <source>
        <dbReference type="SAM" id="Phobius"/>
    </source>
</evidence>
<dbReference type="InterPro" id="IPR016439">
    <property type="entry name" value="Lag1/Lac1-like"/>
</dbReference>
<comment type="subcellular location">
    <subcellularLocation>
        <location evidence="1">Endoplasmic reticulum membrane</location>
        <topology evidence="1">Multi-pass membrane protein</topology>
    </subcellularLocation>
</comment>
<keyword evidence="7 9" id="KW-0472">Membrane</keyword>
<dbReference type="SMART" id="SM00724">
    <property type="entry name" value="TLC"/>
    <property type="match status" value="1"/>
</dbReference>
<feature type="transmembrane region" description="Helical" evidence="11">
    <location>
        <begin position="262"/>
        <end position="278"/>
    </location>
</feature>
<comment type="similarity">
    <text evidence="2">Belongs to the sphingosine N-acyltransferase family.</text>
</comment>
<keyword evidence="14" id="KW-1185">Reference proteome</keyword>
<evidence type="ECO:0000256" key="8">
    <source>
        <dbReference type="ARBA" id="ARBA00023180"/>
    </source>
</evidence>
<dbReference type="AlphaFoldDB" id="A0AA38HAI8"/>
<evidence type="ECO:0000313" key="14">
    <source>
        <dbReference type="Proteomes" id="UP001164286"/>
    </source>
</evidence>
<evidence type="ECO:0000259" key="12">
    <source>
        <dbReference type="PROSITE" id="PS50922"/>
    </source>
</evidence>